<dbReference type="InterPro" id="IPR051050">
    <property type="entry name" value="Lipid_II_flippase_MurJ/MviN"/>
</dbReference>
<dbReference type="GO" id="GO:0005886">
    <property type="term" value="C:plasma membrane"/>
    <property type="evidence" value="ECO:0007669"/>
    <property type="project" value="UniProtKB-SubCell"/>
</dbReference>
<evidence type="ECO:0000256" key="8">
    <source>
        <dbReference type="SAM" id="Phobius"/>
    </source>
</evidence>
<keyword evidence="3 8" id="KW-0812">Transmembrane</keyword>
<evidence type="ECO:0000256" key="5">
    <source>
        <dbReference type="ARBA" id="ARBA00022984"/>
    </source>
</evidence>
<feature type="transmembrane region" description="Helical" evidence="8">
    <location>
        <begin position="466"/>
        <end position="487"/>
    </location>
</feature>
<feature type="transmembrane region" description="Helical" evidence="8">
    <location>
        <begin position="161"/>
        <end position="179"/>
    </location>
</feature>
<comment type="caution">
    <text evidence="9">The sequence shown here is derived from an EMBL/GenBank/DDBJ whole genome shotgun (WGS) entry which is preliminary data.</text>
</comment>
<dbReference type="GeneID" id="93847867"/>
<keyword evidence="5" id="KW-0573">Peptidoglycan synthesis</keyword>
<dbReference type="GO" id="GO:0034204">
    <property type="term" value="P:lipid translocation"/>
    <property type="evidence" value="ECO:0007669"/>
    <property type="project" value="TreeGrafter"/>
</dbReference>
<accession>A0AAD2SVF8</accession>
<protein>
    <submittedName>
        <fullName evidence="9">Integral membrane protein MviN</fullName>
    </submittedName>
</protein>
<dbReference type="Proteomes" id="UP000005070">
    <property type="component" value="Unassembled WGS sequence"/>
</dbReference>
<evidence type="ECO:0000256" key="6">
    <source>
        <dbReference type="ARBA" id="ARBA00022989"/>
    </source>
</evidence>
<evidence type="ECO:0000256" key="7">
    <source>
        <dbReference type="ARBA" id="ARBA00023136"/>
    </source>
</evidence>
<sequence>MSTTKKSNQNKKTAIQLILMIILTCLSQIVALYKSRFTAVNFGATDYMDAYNFSLEIATFVFSFVTGGVTTVIIPAYVKKNSSKAVNTFITLTYGCILLLSLGLIIFRVPLLSVLTGRGTDFITIASDFLIVSFIIQGITSVLAVTTAYYQCEDRYNIPKIIVLIVNMIVLIILLLGVINNIYLYFLILIAGSIINLILDVIVAVRIGFRYKFCFDIKNPEFKHMMFVFLPTLLSSGVYKLHTMVDTTIATNLAEGQATILSYASQIITMVNTVIVGNLTVYVYPKIVANLKSKNIFKYFWDYCILFHGVLAIIIAGFINVGFEGLALLFFGGKFTLENVNVLYICACVYISGQQFNVVRDLIYRYFYANSNTKETFKNSVIVSISNIILSLSLVPFLGVYGIVLGTVLSNVISLCMISIRFNKNFGLGIKISYILIEMTKNILAMLGTVVFIHWLKAVFTINNLILSIVVYGLGTVLVYLILILLLKTKMRHIKL</sequence>
<dbReference type="GO" id="GO:0015648">
    <property type="term" value="F:lipid-linked peptidoglycan transporter activity"/>
    <property type="evidence" value="ECO:0007669"/>
    <property type="project" value="TreeGrafter"/>
</dbReference>
<dbReference type="EMBL" id="AICQ01000046">
    <property type="protein sequence ID" value="EID19060.1"/>
    <property type="molecule type" value="Genomic_DNA"/>
</dbReference>
<feature type="transmembrane region" description="Helical" evidence="8">
    <location>
        <begin position="89"/>
        <end position="109"/>
    </location>
</feature>
<reference evidence="9 10" key="1">
    <citation type="submission" date="2012-01" db="EMBL/GenBank/DDBJ databases">
        <authorList>
            <person name="Harkins D.M."/>
            <person name="Madupu R."/>
            <person name="Durkin A.S."/>
            <person name="Torralba M."/>
            <person name="Methe B."/>
            <person name="Sutton G.G."/>
            <person name="Nelson K.E."/>
        </authorList>
    </citation>
    <scope>NUCLEOTIDE SEQUENCE [LARGE SCALE GENOMIC DNA]</scope>
    <source>
        <strain evidence="9 10">SK53</strain>
    </source>
</reference>
<comment type="subcellular location">
    <subcellularLocation>
        <location evidence="1">Cell membrane</location>
        <topology evidence="1">Multi-pass membrane protein</topology>
    </subcellularLocation>
</comment>
<name>A0AAD2SVF8_STRCV</name>
<keyword evidence="6 8" id="KW-1133">Transmembrane helix</keyword>
<dbReference type="InterPro" id="IPR004268">
    <property type="entry name" value="MurJ"/>
</dbReference>
<evidence type="ECO:0000256" key="1">
    <source>
        <dbReference type="ARBA" id="ARBA00004651"/>
    </source>
</evidence>
<keyword evidence="2" id="KW-1003">Cell membrane</keyword>
<feature type="transmembrane region" description="Helical" evidence="8">
    <location>
        <begin position="53"/>
        <end position="77"/>
    </location>
</feature>
<feature type="transmembrane region" description="Helical" evidence="8">
    <location>
        <begin position="225"/>
        <end position="243"/>
    </location>
</feature>
<feature type="transmembrane region" description="Helical" evidence="8">
    <location>
        <begin position="342"/>
        <end position="359"/>
    </location>
</feature>
<dbReference type="PANTHER" id="PTHR47019:SF1">
    <property type="entry name" value="LIPID II FLIPPASE MURJ"/>
    <property type="match status" value="1"/>
</dbReference>
<feature type="transmembrane region" description="Helical" evidence="8">
    <location>
        <begin position="380"/>
        <end position="397"/>
    </location>
</feature>
<keyword evidence="4" id="KW-0133">Cell shape</keyword>
<dbReference type="Pfam" id="PF03023">
    <property type="entry name" value="MurJ"/>
    <property type="match status" value="1"/>
</dbReference>
<feature type="transmembrane region" description="Helical" evidence="8">
    <location>
        <begin position="443"/>
        <end position="460"/>
    </location>
</feature>
<organism evidence="9 10">
    <name type="scientific">Streptococcus constellatus subsp. constellatus SK53</name>
    <dbReference type="NCBI Taxonomy" id="1095730"/>
    <lineage>
        <taxon>Bacteria</taxon>
        <taxon>Bacillati</taxon>
        <taxon>Bacillota</taxon>
        <taxon>Bacilli</taxon>
        <taxon>Lactobacillales</taxon>
        <taxon>Streptococcaceae</taxon>
        <taxon>Streptococcus</taxon>
        <taxon>Streptococcus anginosus group</taxon>
    </lineage>
</organism>
<keyword evidence="7 8" id="KW-0472">Membrane</keyword>
<feature type="transmembrane region" description="Helical" evidence="8">
    <location>
        <begin position="129"/>
        <end position="149"/>
    </location>
</feature>
<evidence type="ECO:0000256" key="4">
    <source>
        <dbReference type="ARBA" id="ARBA00022960"/>
    </source>
</evidence>
<proteinExistence type="predicted"/>
<feature type="transmembrane region" description="Helical" evidence="8">
    <location>
        <begin position="185"/>
        <end position="205"/>
    </location>
</feature>
<dbReference type="AlphaFoldDB" id="A0AAD2SVF8"/>
<dbReference type="GO" id="GO:0008360">
    <property type="term" value="P:regulation of cell shape"/>
    <property type="evidence" value="ECO:0007669"/>
    <property type="project" value="UniProtKB-KW"/>
</dbReference>
<feature type="transmembrane region" description="Helical" evidence="8">
    <location>
        <begin position="14"/>
        <end position="33"/>
    </location>
</feature>
<dbReference type="GO" id="GO:0009252">
    <property type="term" value="P:peptidoglycan biosynthetic process"/>
    <property type="evidence" value="ECO:0007669"/>
    <property type="project" value="UniProtKB-KW"/>
</dbReference>
<gene>
    <name evidence="9" type="ORF">HMPREF1044_0882</name>
</gene>
<evidence type="ECO:0000256" key="2">
    <source>
        <dbReference type="ARBA" id="ARBA00022475"/>
    </source>
</evidence>
<evidence type="ECO:0000313" key="9">
    <source>
        <dbReference type="EMBL" id="EID19060.1"/>
    </source>
</evidence>
<evidence type="ECO:0000256" key="3">
    <source>
        <dbReference type="ARBA" id="ARBA00022692"/>
    </source>
</evidence>
<evidence type="ECO:0000313" key="10">
    <source>
        <dbReference type="Proteomes" id="UP000005070"/>
    </source>
</evidence>
<dbReference type="RefSeq" id="WP_006270481.1">
    <property type="nucleotide sequence ID" value="NZ_AICQ01000046.1"/>
</dbReference>
<dbReference type="PANTHER" id="PTHR47019">
    <property type="entry name" value="LIPID II FLIPPASE MURJ"/>
    <property type="match status" value="1"/>
</dbReference>
<feature type="transmembrane region" description="Helical" evidence="8">
    <location>
        <begin position="263"/>
        <end position="284"/>
    </location>
</feature>
<feature type="transmembrane region" description="Helical" evidence="8">
    <location>
        <begin position="305"/>
        <end position="330"/>
    </location>
</feature>
<feature type="transmembrane region" description="Helical" evidence="8">
    <location>
        <begin position="403"/>
        <end position="422"/>
    </location>
</feature>